<sequence length="453" mass="52846">MLSLLILGVFSVVISKELIEEHFIKTEAGKYYKINSVSDKEKSYYESEKGCSLKCCDVCLQYSEGSALVQCTHQCGCDCLVSEIKETQLYSDLKIKVKLPRGEDSHWKIKVKKEDEHGNEKKLKFQGYGDHNETYEEHHAWLDIKEDDEYLDYDCYHEDEHHNYHQEGDHHKHHQEDAELHHEGKECKCQKCEEKRDDGHHRYIKGEINLHHEENGECHHEHDHEHALEIDKYKSYDPETNSSDTYIEWKTPSGEHDGYYESEAKPREGGWDKDFEIRFPRHNVTVNGSLSRDVEDTNCTNERDSEWDMQIVKHEENYTHILNVNGSDHIYREKSKDAGSLDTGFKVDWDFVHAVNIKPIKMTSCESRCDAFCQGVENKEKDCKEICYDKFCTDTADVHIEESKFGSALLVLISIIFLGIISSALYNKFTAARRKAKRITTPYEENLVGYVRL</sequence>
<keyword evidence="1" id="KW-1133">Transmembrane helix</keyword>
<keyword evidence="4" id="KW-1185">Reference proteome</keyword>
<protein>
    <submittedName>
        <fullName evidence="3">Uncharacterized protein</fullName>
    </submittedName>
</protein>
<dbReference type="AlphaFoldDB" id="A0AAU9IP76"/>
<evidence type="ECO:0000256" key="2">
    <source>
        <dbReference type="SAM" id="SignalP"/>
    </source>
</evidence>
<organism evidence="3 4">
    <name type="scientific">Blepharisma stoltei</name>
    <dbReference type="NCBI Taxonomy" id="1481888"/>
    <lineage>
        <taxon>Eukaryota</taxon>
        <taxon>Sar</taxon>
        <taxon>Alveolata</taxon>
        <taxon>Ciliophora</taxon>
        <taxon>Postciliodesmatophora</taxon>
        <taxon>Heterotrichea</taxon>
        <taxon>Heterotrichida</taxon>
        <taxon>Blepharismidae</taxon>
        <taxon>Blepharisma</taxon>
    </lineage>
</organism>
<comment type="caution">
    <text evidence="3">The sequence shown here is derived from an EMBL/GenBank/DDBJ whole genome shotgun (WGS) entry which is preliminary data.</text>
</comment>
<evidence type="ECO:0000313" key="4">
    <source>
        <dbReference type="Proteomes" id="UP001162131"/>
    </source>
</evidence>
<feature type="transmembrane region" description="Helical" evidence="1">
    <location>
        <begin position="405"/>
        <end position="426"/>
    </location>
</feature>
<evidence type="ECO:0000256" key="1">
    <source>
        <dbReference type="SAM" id="Phobius"/>
    </source>
</evidence>
<gene>
    <name evidence="3" type="ORF">BSTOLATCC_MIC13072</name>
</gene>
<reference evidence="3" key="1">
    <citation type="submission" date="2021-09" db="EMBL/GenBank/DDBJ databases">
        <authorList>
            <consortium name="AG Swart"/>
            <person name="Singh M."/>
            <person name="Singh A."/>
            <person name="Seah K."/>
            <person name="Emmerich C."/>
        </authorList>
    </citation>
    <scope>NUCLEOTIDE SEQUENCE</scope>
    <source>
        <strain evidence="3">ATCC30299</strain>
    </source>
</reference>
<keyword evidence="1" id="KW-0472">Membrane</keyword>
<dbReference type="EMBL" id="CAJZBQ010000013">
    <property type="protein sequence ID" value="CAG9315298.1"/>
    <property type="molecule type" value="Genomic_DNA"/>
</dbReference>
<keyword evidence="2" id="KW-0732">Signal</keyword>
<dbReference type="Proteomes" id="UP001162131">
    <property type="component" value="Unassembled WGS sequence"/>
</dbReference>
<feature type="signal peptide" evidence="2">
    <location>
        <begin position="1"/>
        <end position="15"/>
    </location>
</feature>
<proteinExistence type="predicted"/>
<name>A0AAU9IP76_9CILI</name>
<feature type="chain" id="PRO_5043605721" evidence="2">
    <location>
        <begin position="16"/>
        <end position="453"/>
    </location>
</feature>
<accession>A0AAU9IP76</accession>
<keyword evidence="1" id="KW-0812">Transmembrane</keyword>
<evidence type="ECO:0000313" key="3">
    <source>
        <dbReference type="EMBL" id="CAG9315298.1"/>
    </source>
</evidence>